<evidence type="ECO:0000256" key="3">
    <source>
        <dbReference type="ARBA" id="ARBA00048741"/>
    </source>
</evidence>
<dbReference type="PANTHER" id="PTHR43284:SF1">
    <property type="entry name" value="ASPARAGINE SYNTHETASE"/>
    <property type="match status" value="1"/>
</dbReference>
<dbReference type="InterPro" id="IPR001962">
    <property type="entry name" value="Asn_synthase"/>
</dbReference>
<protein>
    <recommendedName>
        <fullName evidence="2">asparagine synthase (glutamine-hydrolyzing)</fullName>
        <ecNumber evidence="2">6.3.5.4</ecNumber>
    </recommendedName>
</protein>
<dbReference type="InterPro" id="IPR014729">
    <property type="entry name" value="Rossmann-like_a/b/a_fold"/>
</dbReference>
<comment type="catalytic activity">
    <reaction evidence="3">
        <text>L-aspartate + L-glutamine + ATP + H2O = L-asparagine + L-glutamate + AMP + diphosphate + H(+)</text>
        <dbReference type="Rhea" id="RHEA:12228"/>
        <dbReference type="ChEBI" id="CHEBI:15377"/>
        <dbReference type="ChEBI" id="CHEBI:15378"/>
        <dbReference type="ChEBI" id="CHEBI:29985"/>
        <dbReference type="ChEBI" id="CHEBI:29991"/>
        <dbReference type="ChEBI" id="CHEBI:30616"/>
        <dbReference type="ChEBI" id="CHEBI:33019"/>
        <dbReference type="ChEBI" id="CHEBI:58048"/>
        <dbReference type="ChEBI" id="CHEBI:58359"/>
        <dbReference type="ChEBI" id="CHEBI:456215"/>
        <dbReference type="EC" id="6.3.5.4"/>
    </reaction>
</comment>
<dbReference type="PANTHER" id="PTHR43284">
    <property type="entry name" value="ASPARAGINE SYNTHETASE (GLUTAMINE-HYDROLYZING)"/>
    <property type="match status" value="1"/>
</dbReference>
<dbReference type="RefSeq" id="WP_188374936.1">
    <property type="nucleotide sequence ID" value="NZ_BMDQ01000003.1"/>
</dbReference>
<dbReference type="EMBL" id="BMDQ01000003">
    <property type="protein sequence ID" value="GGI58031.1"/>
    <property type="molecule type" value="Genomic_DNA"/>
</dbReference>
<organism evidence="5 6">
    <name type="scientific">Winogradskyella haliclonae</name>
    <dbReference type="NCBI Taxonomy" id="2048558"/>
    <lineage>
        <taxon>Bacteria</taxon>
        <taxon>Pseudomonadati</taxon>
        <taxon>Bacteroidota</taxon>
        <taxon>Flavobacteriia</taxon>
        <taxon>Flavobacteriales</taxon>
        <taxon>Flavobacteriaceae</taxon>
        <taxon>Winogradskyella</taxon>
    </lineage>
</organism>
<reference evidence="6" key="1">
    <citation type="journal article" date="2019" name="Int. J. Syst. Evol. Microbiol.">
        <title>The Global Catalogue of Microorganisms (GCM) 10K type strain sequencing project: providing services to taxonomists for standard genome sequencing and annotation.</title>
        <authorList>
            <consortium name="The Broad Institute Genomics Platform"/>
            <consortium name="The Broad Institute Genome Sequencing Center for Infectious Disease"/>
            <person name="Wu L."/>
            <person name="Ma J."/>
        </authorList>
    </citation>
    <scope>NUCLEOTIDE SEQUENCE [LARGE SCALE GENOMIC DNA]</scope>
    <source>
        <strain evidence="6">CCM 8681</strain>
    </source>
</reference>
<dbReference type="SUPFAM" id="SSF52402">
    <property type="entry name" value="Adenine nucleotide alpha hydrolases-like"/>
    <property type="match status" value="1"/>
</dbReference>
<proteinExistence type="predicted"/>
<dbReference type="Pfam" id="PF00733">
    <property type="entry name" value="Asn_synthase"/>
    <property type="match status" value="1"/>
</dbReference>
<evidence type="ECO:0000259" key="4">
    <source>
        <dbReference type="Pfam" id="PF00733"/>
    </source>
</evidence>
<name>A0ABQ2C0H9_9FLAO</name>
<gene>
    <name evidence="5" type="ORF">GCM10011444_23400</name>
</gene>
<feature type="domain" description="Asparagine synthetase" evidence="4">
    <location>
        <begin position="92"/>
        <end position="323"/>
    </location>
</feature>
<evidence type="ECO:0000256" key="2">
    <source>
        <dbReference type="ARBA" id="ARBA00012737"/>
    </source>
</evidence>
<evidence type="ECO:0000313" key="6">
    <source>
        <dbReference type="Proteomes" id="UP000624701"/>
    </source>
</evidence>
<dbReference type="Gene3D" id="3.40.50.620">
    <property type="entry name" value="HUPs"/>
    <property type="match status" value="1"/>
</dbReference>
<comment type="caution">
    <text evidence="5">The sequence shown here is derived from an EMBL/GenBank/DDBJ whole genome shotgun (WGS) entry which is preliminary data.</text>
</comment>
<keyword evidence="6" id="KW-1185">Reference proteome</keyword>
<dbReference type="InterPro" id="IPR051786">
    <property type="entry name" value="ASN_synthetase/amidase"/>
</dbReference>
<dbReference type="EC" id="6.3.5.4" evidence="2"/>
<comment type="pathway">
    <text evidence="1">Amino-acid biosynthesis; L-asparagine biosynthesis; L-asparagine from L-aspartate (L-Gln route): step 1/1.</text>
</comment>
<sequence length="461" mass="53396">MQITNPIIPIKPKEVCIDTNGELDLKAICVFSAIGFFLDDDTYWTHKKVLKPASVHRTSSENILEKSEPYFNWHYTPRHISFEQALEEFSQLFEAIITEQVEDKKVILPLSGGLDSRTQAAALTYLGANVSAYSYEYRNGYPETKIAKQIAQVCDFDFQSFKIGKGYLWKKLDDLAKLNNCYSDFTSPRQMAISDEFSKMGGVFSLGHWGDVLFDSYNSEKLSHDAQVQFLSKKLLKRGGLEFASKLWQTWDLEGDFKSYFENRISNLLSTIKIEDTNAKLRAFKSKYWAPRWTSVNLSVFENSKPITLPYYDNRMCEFICAVPEAFLKDRQLQIEYVKMRNPELATLVWQDKRPYNLYNYTNPSTTKTLSYKVINKLKRTASRLSGKPYIQRNWELQFLGDTNKQQLEAVLLNSKLSELIPEEIITKYTKSFYNEDALRNAHPMNMLLTLAKFNQTQNNG</sequence>
<accession>A0ABQ2C0H9</accession>
<evidence type="ECO:0000313" key="5">
    <source>
        <dbReference type="EMBL" id="GGI58031.1"/>
    </source>
</evidence>
<evidence type="ECO:0000256" key="1">
    <source>
        <dbReference type="ARBA" id="ARBA00005187"/>
    </source>
</evidence>
<dbReference type="Proteomes" id="UP000624701">
    <property type="component" value="Unassembled WGS sequence"/>
</dbReference>